<dbReference type="Pfam" id="PF06078">
    <property type="entry name" value="DUF937"/>
    <property type="match status" value="1"/>
</dbReference>
<name>A0A8X8FQT6_9GAMM</name>
<protein>
    <submittedName>
        <fullName evidence="1">DUF937 domain-containing protein</fullName>
    </submittedName>
</protein>
<organism evidence="1 2">
    <name type="scientific">Stenotrophomonas lacuserhaii</name>
    <dbReference type="NCBI Taxonomy" id="2760084"/>
    <lineage>
        <taxon>Bacteria</taxon>
        <taxon>Pseudomonadati</taxon>
        <taxon>Pseudomonadota</taxon>
        <taxon>Gammaproteobacteria</taxon>
        <taxon>Lysobacterales</taxon>
        <taxon>Lysobacteraceae</taxon>
        <taxon>Stenotrophomonas</taxon>
    </lineage>
</organism>
<proteinExistence type="predicted"/>
<keyword evidence="2" id="KW-1185">Reference proteome</keyword>
<evidence type="ECO:0000313" key="2">
    <source>
        <dbReference type="Proteomes" id="UP000636938"/>
    </source>
</evidence>
<gene>
    <name evidence="1" type="ORF">H9654_12085</name>
</gene>
<dbReference type="Proteomes" id="UP000636938">
    <property type="component" value="Unassembled WGS sequence"/>
</dbReference>
<evidence type="ECO:0000313" key="1">
    <source>
        <dbReference type="EMBL" id="MBD7954937.1"/>
    </source>
</evidence>
<comment type="caution">
    <text evidence="1">The sequence shown here is derived from an EMBL/GenBank/DDBJ whole genome shotgun (WGS) entry which is preliminary data.</text>
</comment>
<dbReference type="EMBL" id="JACSQS010000012">
    <property type="protein sequence ID" value="MBD7954937.1"/>
    <property type="molecule type" value="Genomic_DNA"/>
</dbReference>
<dbReference type="RefSeq" id="WP_191771029.1">
    <property type="nucleotide sequence ID" value="NZ_JACSQS010000012.1"/>
</dbReference>
<dbReference type="AlphaFoldDB" id="A0A8X8FQT6"/>
<sequence length="210" mass="20471">MNTQSLTSSLLQQLQQGPALQQVSQTLGVDSNQASQAIQSALPLLLGALGNNASNPQGAQSLLNALQRDHLGGSPASTGGAAGGFDLGGLLGAVLGGGGGQATNGAGILGHVFGSQSPQAAQLLGQKTGLDSGRSGQLLALLAPIVMSFLAQKFAQQGNAGQLSQALGQEAQASGMAGGGLGALLDQDGDGQFGLGDVLKIGGGLLGKRP</sequence>
<accession>A0A8X8FQT6</accession>
<reference evidence="1 2" key="1">
    <citation type="submission" date="2020-08" db="EMBL/GenBank/DDBJ databases">
        <title>A Genomic Blueprint of the Chicken Gut Microbiome.</title>
        <authorList>
            <person name="Gilroy R."/>
            <person name="Ravi A."/>
            <person name="Getino M."/>
            <person name="Pursley I."/>
            <person name="Horton D.L."/>
            <person name="Alikhan N.-F."/>
            <person name="Baker D."/>
            <person name="Gharbi K."/>
            <person name="Hall N."/>
            <person name="Watson M."/>
            <person name="Adriaenssens E.M."/>
            <person name="Foster-Nyarko E."/>
            <person name="Jarju S."/>
            <person name="Secka A."/>
            <person name="Antonio M."/>
            <person name="Oren A."/>
            <person name="Chaudhuri R."/>
            <person name="La Ragione R.M."/>
            <person name="Hildebrand F."/>
            <person name="Pallen M.J."/>
        </authorList>
    </citation>
    <scope>NUCLEOTIDE SEQUENCE [LARGE SCALE GENOMIC DNA]</scope>
    <source>
        <strain evidence="1 2">Sa5BUN4</strain>
    </source>
</reference>
<dbReference type="InterPro" id="IPR009282">
    <property type="entry name" value="DUF937"/>
</dbReference>